<dbReference type="EMBL" id="WVTA01000011">
    <property type="protein sequence ID" value="KAK3203343.1"/>
    <property type="molecule type" value="Genomic_DNA"/>
</dbReference>
<feature type="compositionally biased region" description="Polar residues" evidence="1">
    <location>
        <begin position="113"/>
        <end position="127"/>
    </location>
</feature>
<gene>
    <name evidence="2" type="ORF">GRF29_112g916027</name>
</gene>
<evidence type="ECO:0000313" key="3">
    <source>
        <dbReference type="Proteomes" id="UP001280581"/>
    </source>
</evidence>
<protein>
    <submittedName>
        <fullName evidence="2">Uncharacterized protein</fullName>
    </submittedName>
</protein>
<dbReference type="AlphaFoldDB" id="A0AAN6LRZ0"/>
<feature type="region of interest" description="Disordered" evidence="1">
    <location>
        <begin position="58"/>
        <end position="171"/>
    </location>
</feature>
<feature type="compositionally biased region" description="Low complexity" evidence="1">
    <location>
        <begin position="145"/>
        <end position="159"/>
    </location>
</feature>
<evidence type="ECO:0000313" key="2">
    <source>
        <dbReference type="EMBL" id="KAK3203343.1"/>
    </source>
</evidence>
<dbReference type="Proteomes" id="UP001280581">
    <property type="component" value="Unassembled WGS sequence"/>
</dbReference>
<proteinExistence type="predicted"/>
<feature type="compositionally biased region" description="Low complexity" evidence="1">
    <location>
        <begin position="81"/>
        <end position="98"/>
    </location>
</feature>
<feature type="region of interest" description="Disordered" evidence="1">
    <location>
        <begin position="283"/>
        <end position="311"/>
    </location>
</feature>
<comment type="caution">
    <text evidence="2">The sequence shown here is derived from an EMBL/GenBank/DDBJ whole genome shotgun (WGS) entry which is preliminary data.</text>
</comment>
<organism evidence="2 3">
    <name type="scientific">Pseudopithomyces chartarum</name>
    <dbReference type="NCBI Taxonomy" id="1892770"/>
    <lineage>
        <taxon>Eukaryota</taxon>
        <taxon>Fungi</taxon>
        <taxon>Dikarya</taxon>
        <taxon>Ascomycota</taxon>
        <taxon>Pezizomycotina</taxon>
        <taxon>Dothideomycetes</taxon>
        <taxon>Pleosporomycetidae</taxon>
        <taxon>Pleosporales</taxon>
        <taxon>Massarineae</taxon>
        <taxon>Didymosphaeriaceae</taxon>
        <taxon>Pseudopithomyces</taxon>
    </lineage>
</organism>
<evidence type="ECO:0000256" key="1">
    <source>
        <dbReference type="SAM" id="MobiDB-lite"/>
    </source>
</evidence>
<sequence length="458" mass="49413">MAFHRLAIRTKKSLSGLYSSHNDVNCDCTSPDAVGRETPKKLTITPPKTMCSFVDDFGVLRNGDNTPPSDRESPSRRHRLLGSLRSMKSLRSLRSSHSSSKKSEEEHAKSESPQTPVRETPSVSLNFEASPVDEPMFGSMTRTTSESSSLRVHHSSPISVLPASRNTTPMAPGAPSGVEDVVFGTIPDSPAPLQRLYAQETTANNVTKASPHFAPSGLAVEISPPPTPMPGTNLPLSDISPPDIMVTSPSAPYIQRESQSSQFAMFMEVGANGYERTRTLDTESGFPVPLSNTSSEQRRSPHDSRDSMKGFDQADLPITAAVDAEPDAASLDEPFGSVSDSYDLLAKPMTLSNMNSYGEGPGYVVYDNAGTMIDEVAAESKLRAAIQNLDGTTQVAQSPAMDNEQELQEIVRAYSRLRYGAGSEDDRGGIAIEQPAVTQEMLEEVETSIRLMNRSLGG</sequence>
<name>A0AAN6LRZ0_9PLEO</name>
<feature type="compositionally biased region" description="Basic and acidic residues" evidence="1">
    <location>
        <begin position="101"/>
        <end position="110"/>
    </location>
</feature>
<keyword evidence="3" id="KW-1185">Reference proteome</keyword>
<reference evidence="2 3" key="1">
    <citation type="submission" date="2021-02" db="EMBL/GenBank/DDBJ databases">
        <title>Genome assembly of Pseudopithomyces chartarum.</title>
        <authorList>
            <person name="Jauregui R."/>
            <person name="Singh J."/>
            <person name="Voisey C."/>
        </authorList>
    </citation>
    <scope>NUCLEOTIDE SEQUENCE [LARGE SCALE GENOMIC DNA]</scope>
    <source>
        <strain evidence="2 3">AGR01</strain>
    </source>
</reference>
<accession>A0AAN6LRZ0</accession>
<feature type="compositionally biased region" description="Basic and acidic residues" evidence="1">
    <location>
        <begin position="296"/>
        <end position="309"/>
    </location>
</feature>